<keyword evidence="3" id="KW-1185">Reference proteome</keyword>
<dbReference type="OrthoDB" id="5365701at2759"/>
<sequence>MDPLSIATAIVGLTATCLSTSKKLRDFAGDYADVPAIIVTICSESTIIGIGLSELQTKILRRDDLSQAWASRTEIWTAFEMALTGCMVVFSCLEAETRHLQSRNSGVWAKLKFMWNQDRLKELLGQLRGQQTSITFLLNLLEIIQKDIRQNADGIRTIAADAESLRSRTPSMKMHSRSIFDNDVSKLSLFEVEIISGVAPSELDFEFDDIVLNSKVYRRELSKAKAKHQQTMKQEEVNTTPKSKAPTVTQGVGSTLGSPKPMQQLGPGHSADRLAEDLGSQGTQKQSRSERPEPRNPASTIAVPDCPNCDKSPTQATQGRRSFHISQGQSYRQSNLYQQVVSTCHACNFPIVGATLEPKNDQDKRFHPSCYGLLEDWGIHVPVSSKGRHYIDSIHRGVIDIPVDLAIQEKHDSYIALIHRVGTEYFSLVKESLTGALLYRRRASHSLLDAESTLFVKFAKAFNGALAKRGPAFSHRITAANVSIEVSAMLQALFVANLDVLMNRCLEGASWDADNQKLVFFLSILAATDIELLPPEWGSEPTTEDEQRLRCKECKKSLESKGKGAYTTESGLDSLPRHGQSHPDCFRCSGCQRPISTHAREQIENYGYYKCDQGSCTFVGKVRFIPPYFAIACGMWLSWSVVD</sequence>
<feature type="region of interest" description="Disordered" evidence="1">
    <location>
        <begin position="224"/>
        <end position="327"/>
    </location>
</feature>
<name>A0A8H5U124_FUSHE</name>
<evidence type="ECO:0000313" key="2">
    <source>
        <dbReference type="EMBL" id="KAF5680771.1"/>
    </source>
</evidence>
<protein>
    <submittedName>
        <fullName evidence="2">GTPase-activating protein</fullName>
    </submittedName>
</protein>
<dbReference type="Proteomes" id="UP000567885">
    <property type="component" value="Unassembled WGS sequence"/>
</dbReference>
<comment type="caution">
    <text evidence="2">The sequence shown here is derived from an EMBL/GenBank/DDBJ whole genome shotgun (WGS) entry which is preliminary data.</text>
</comment>
<reference evidence="2 3" key="1">
    <citation type="submission" date="2020-05" db="EMBL/GenBank/DDBJ databases">
        <title>Identification and distribution of gene clusters putatively required for synthesis of sphingolipid metabolism inhibitors in phylogenetically diverse species of the filamentous fungus Fusarium.</title>
        <authorList>
            <person name="Kim H.-S."/>
            <person name="Busman M."/>
            <person name="Brown D.W."/>
            <person name="Divon H."/>
            <person name="Uhlig S."/>
            <person name="Proctor R.H."/>
        </authorList>
    </citation>
    <scope>NUCLEOTIDE SEQUENCE [LARGE SCALE GENOMIC DNA]</scope>
    <source>
        <strain evidence="2 3">NRRL 20693</strain>
    </source>
</reference>
<evidence type="ECO:0000256" key="1">
    <source>
        <dbReference type="SAM" id="MobiDB-lite"/>
    </source>
</evidence>
<proteinExistence type="predicted"/>
<feature type="compositionally biased region" description="Polar residues" evidence="1">
    <location>
        <begin position="311"/>
        <end position="327"/>
    </location>
</feature>
<dbReference type="AlphaFoldDB" id="A0A8H5U124"/>
<feature type="compositionally biased region" description="Polar residues" evidence="1">
    <location>
        <begin position="231"/>
        <end position="257"/>
    </location>
</feature>
<gene>
    <name evidence="2" type="ORF">FHETE_159</name>
</gene>
<evidence type="ECO:0000313" key="3">
    <source>
        <dbReference type="Proteomes" id="UP000567885"/>
    </source>
</evidence>
<dbReference type="EMBL" id="JAAGWQ010000003">
    <property type="protein sequence ID" value="KAF5680771.1"/>
    <property type="molecule type" value="Genomic_DNA"/>
</dbReference>
<organism evidence="2 3">
    <name type="scientific">Fusarium heterosporum</name>
    <dbReference type="NCBI Taxonomy" id="42747"/>
    <lineage>
        <taxon>Eukaryota</taxon>
        <taxon>Fungi</taxon>
        <taxon>Dikarya</taxon>
        <taxon>Ascomycota</taxon>
        <taxon>Pezizomycotina</taxon>
        <taxon>Sordariomycetes</taxon>
        <taxon>Hypocreomycetidae</taxon>
        <taxon>Hypocreales</taxon>
        <taxon>Nectriaceae</taxon>
        <taxon>Fusarium</taxon>
        <taxon>Fusarium heterosporum species complex</taxon>
    </lineage>
</organism>
<accession>A0A8H5U124</accession>